<organism evidence="5 6">
    <name type="scientific">Symbiodinium microadriaticum</name>
    <name type="common">Dinoflagellate</name>
    <name type="synonym">Zooxanthella microadriatica</name>
    <dbReference type="NCBI Taxonomy" id="2951"/>
    <lineage>
        <taxon>Eukaryota</taxon>
        <taxon>Sar</taxon>
        <taxon>Alveolata</taxon>
        <taxon>Dinophyceae</taxon>
        <taxon>Suessiales</taxon>
        <taxon>Symbiodiniaceae</taxon>
        <taxon>Symbiodinium</taxon>
    </lineage>
</organism>
<dbReference type="GO" id="GO:0032259">
    <property type="term" value="P:methylation"/>
    <property type="evidence" value="ECO:0007669"/>
    <property type="project" value="UniProtKB-KW"/>
</dbReference>
<keyword evidence="3" id="KW-0949">S-adenosyl-L-methionine</keyword>
<evidence type="ECO:0000313" key="5">
    <source>
        <dbReference type="EMBL" id="OLP89190.1"/>
    </source>
</evidence>
<name>A0A1Q9D1X7_SYMMI</name>
<evidence type="ECO:0000256" key="3">
    <source>
        <dbReference type="ARBA" id="ARBA00022691"/>
    </source>
</evidence>
<dbReference type="EMBL" id="LSRX01000773">
    <property type="protein sequence ID" value="OLP89190.1"/>
    <property type="molecule type" value="Genomic_DNA"/>
</dbReference>
<protein>
    <submittedName>
        <fullName evidence="5">Uncharacterized protein</fullName>
    </submittedName>
</protein>
<feature type="region of interest" description="Disordered" evidence="4">
    <location>
        <begin position="1022"/>
        <end position="1069"/>
    </location>
</feature>
<comment type="caution">
    <text evidence="5">The sequence shown here is derived from an EMBL/GenBank/DDBJ whole genome shotgun (WGS) entry which is preliminary data.</text>
</comment>
<feature type="compositionally biased region" description="Gly residues" evidence="4">
    <location>
        <begin position="1027"/>
        <end position="1040"/>
    </location>
</feature>
<feature type="region of interest" description="Disordered" evidence="4">
    <location>
        <begin position="976"/>
        <end position="1009"/>
    </location>
</feature>
<evidence type="ECO:0000313" key="6">
    <source>
        <dbReference type="Proteomes" id="UP000186817"/>
    </source>
</evidence>
<proteinExistence type="predicted"/>
<evidence type="ECO:0000256" key="2">
    <source>
        <dbReference type="ARBA" id="ARBA00022679"/>
    </source>
</evidence>
<dbReference type="PROSITE" id="PS00094">
    <property type="entry name" value="C5_MTASE_1"/>
    <property type="match status" value="1"/>
</dbReference>
<keyword evidence="2" id="KW-0808">Transferase</keyword>
<reference evidence="5 6" key="1">
    <citation type="submission" date="2016-02" db="EMBL/GenBank/DDBJ databases">
        <title>Genome analysis of coral dinoflagellate symbionts highlights evolutionary adaptations to a symbiotic lifestyle.</title>
        <authorList>
            <person name="Aranda M."/>
            <person name="Li Y."/>
            <person name="Liew Y.J."/>
            <person name="Baumgarten S."/>
            <person name="Simakov O."/>
            <person name="Wilson M."/>
            <person name="Piel J."/>
            <person name="Ashoor H."/>
            <person name="Bougouffa S."/>
            <person name="Bajic V.B."/>
            <person name="Ryu T."/>
            <person name="Ravasi T."/>
            <person name="Bayer T."/>
            <person name="Micklem G."/>
            <person name="Kim H."/>
            <person name="Bhak J."/>
            <person name="Lajeunesse T.C."/>
            <person name="Voolstra C.R."/>
        </authorList>
    </citation>
    <scope>NUCLEOTIDE SEQUENCE [LARGE SCALE GENOMIC DNA]</scope>
    <source>
        <strain evidence="5 6">CCMP2467</strain>
    </source>
</reference>
<evidence type="ECO:0000256" key="1">
    <source>
        <dbReference type="ARBA" id="ARBA00022603"/>
    </source>
</evidence>
<keyword evidence="1" id="KW-0489">Methyltransferase</keyword>
<accession>A0A1Q9D1X7</accession>
<dbReference type="GO" id="GO:0008168">
    <property type="term" value="F:methyltransferase activity"/>
    <property type="evidence" value="ECO:0007669"/>
    <property type="project" value="UniProtKB-KW"/>
</dbReference>
<dbReference type="Proteomes" id="UP000186817">
    <property type="component" value="Unassembled WGS sequence"/>
</dbReference>
<gene>
    <name evidence="5" type="ORF">AK812_SmicGene29355</name>
</gene>
<dbReference type="AlphaFoldDB" id="A0A1Q9D1X7"/>
<keyword evidence="6" id="KW-1185">Reference proteome</keyword>
<sequence>MAACLQQLASAWTLQLETECVDVKRSAKQDLSFPKVRQSYLTRIAAKEFDAVLLSPPCATFSRAAWANFRGPRPIRSYECPRGLQTLTPAERDRAILGNIFADFSYEVAALVADGAATFLAMEQPEDLGALASGPHEGLRPASMWQWPQLADLLSKGLRTVAFHQASFGTPYAKPTRLLLHTSLPMPDCVHEGVPRYDSKGCYTGPLPSAKGHGAMFQRSYADGPQWEWLRKRTLELILAKVGSLEQLEKEAFRMAAGGERGCTLASDSELHRQLRELWKDWLEAQDLGEPGLLDVAPGQPLHLKLLRAMLEAAGDPDRDFLRQAEEGLPVGIMDPLPRTPHVFEEQLKWNTLTSLGIKFEEDVREGLTAKMTMGEFLERYGEHTAIAALAVIVEDEELDKKRIIHDATHGVRVNHRIKCRDKLRSPGAREKKHLLREHEEEGETAFSVVGDIAKAHRRYKHAAKEHGYLACQVDAKEEVPGDPASQTVYVNRVGTFGLSCARYWWTRIAACGLRLTYHLLGPGFPLDLLLYADDLEAMGRGPRGRRGIPLSYLFLATLGYPFKWAKTRGSFRVEWLGMETEYPTYKLGLSLKRATWLVEWLRLLARTKKTEAKAFAQGLGRLGFASIVLDWERPFLGPLHAWSSAVQGKPGALTLPTMVRVLCGWLADRLESGGRLQKPEPLLEGAAPLSFFTDAKAEAGRAWIGGFLELVDGCQGPWFSLEVVDSWAPWAFAKGDPGKVIAALELLATLVGVRLWVPDGDAKKTSRVAIRGYTDNQSNESLLRINLEGEALEWLRDQTLVALRLRLGDWLVQNAAHRAEAEDALPALEAASGATFSSFDQCYERTGNGGAHYIVDDNKEIVKESRRTGCKAVLAAPPGGRGMVYRGPRNSLEQVSCASRSTAKVPQQRIEQLIAERRLADDYWTRRVSELLTTVHSLAQAMATLQQPTAAASSAPPPPTTAAATVPTLSFPAPAAPLLLPASPRPASEASSESSSSSEGTPRPPACRVCGSRAHLEVDCPQLSANGGGGDGGGGGSPSGSGPRLPPAASPGRDAAPSAPEEPQTPADYEETVIRIKSLSDMTFPQPPTNAGQARGYVNQVLVAIARVQRTPGDEVYLWAQECLTHTEAQLRQDPRFPRLTREVSAKLLKTCKSGRFGLMFQQMTEAERMSTGGMPNGRVMLRAIFKHFQLERDRIGMFFVSAMRACTTRALAPALPGLAGFGVVF</sequence>
<dbReference type="InterPro" id="IPR018117">
    <property type="entry name" value="C5_DNA_meth_AS"/>
</dbReference>
<feature type="compositionally biased region" description="Low complexity" evidence="4">
    <location>
        <begin position="976"/>
        <end position="1002"/>
    </location>
</feature>
<evidence type="ECO:0000256" key="4">
    <source>
        <dbReference type="SAM" id="MobiDB-lite"/>
    </source>
</evidence>